<reference evidence="2 3" key="1">
    <citation type="journal article" date="2020" name="Nature">
        <title>Six reference-quality genomes reveal evolution of bat adaptations.</title>
        <authorList>
            <person name="Jebb D."/>
            <person name="Huang Z."/>
            <person name="Pippel M."/>
            <person name="Hughes G.M."/>
            <person name="Lavrichenko K."/>
            <person name="Devanna P."/>
            <person name="Winkler S."/>
            <person name="Jermiin L.S."/>
            <person name="Skirmuntt E.C."/>
            <person name="Katzourakis A."/>
            <person name="Burkitt-Gray L."/>
            <person name="Ray D.A."/>
            <person name="Sullivan K.A.M."/>
            <person name="Roscito J.G."/>
            <person name="Kirilenko B.M."/>
            <person name="Davalos L.M."/>
            <person name="Corthals A.P."/>
            <person name="Power M.L."/>
            <person name="Jones G."/>
            <person name="Ransome R.D."/>
            <person name="Dechmann D.K.N."/>
            <person name="Locatelli A.G."/>
            <person name="Puechmaille S.J."/>
            <person name="Fedrigo O."/>
            <person name="Jarvis E.D."/>
            <person name="Hiller M."/>
            <person name="Vernes S.C."/>
            <person name="Myers E.W."/>
            <person name="Teeling E.C."/>
        </authorList>
    </citation>
    <scope>NUCLEOTIDE SEQUENCE [LARGE SCALE GENOMIC DNA]</scope>
    <source>
        <strain evidence="2">MPipKuh1</strain>
        <tissue evidence="2">Flight muscle</tissue>
    </source>
</reference>
<protein>
    <submittedName>
        <fullName evidence="2">Uncharacterized protein</fullName>
    </submittedName>
</protein>
<evidence type="ECO:0000313" key="3">
    <source>
        <dbReference type="Proteomes" id="UP000558488"/>
    </source>
</evidence>
<keyword evidence="1" id="KW-0812">Transmembrane</keyword>
<proteinExistence type="predicted"/>
<sequence length="148" mass="16775">MSWDNGTFQVSISSNASLDYPTLLHLEDITTPRPEPTTKEHSSVPTTATAVSCSIGVVVLLLLLVGLLYLALKKWRHERLFKKQLRHQTNFLHKSSEVSCHADAIYSNVINLTPWKEDGFDVYANIPPFDRSRRMSPDQVEYASIVFN</sequence>
<keyword evidence="3" id="KW-1185">Reference proteome</keyword>
<dbReference type="Proteomes" id="UP000558488">
    <property type="component" value="Unassembled WGS sequence"/>
</dbReference>
<accession>A0A7J7UTT7</accession>
<feature type="transmembrane region" description="Helical" evidence="1">
    <location>
        <begin position="48"/>
        <end position="72"/>
    </location>
</feature>
<dbReference type="AlphaFoldDB" id="A0A7J7UTT7"/>
<keyword evidence="1" id="KW-0472">Membrane</keyword>
<organism evidence="2 3">
    <name type="scientific">Pipistrellus kuhlii</name>
    <name type="common">Kuhl's pipistrelle</name>
    <dbReference type="NCBI Taxonomy" id="59472"/>
    <lineage>
        <taxon>Eukaryota</taxon>
        <taxon>Metazoa</taxon>
        <taxon>Chordata</taxon>
        <taxon>Craniata</taxon>
        <taxon>Vertebrata</taxon>
        <taxon>Euteleostomi</taxon>
        <taxon>Mammalia</taxon>
        <taxon>Eutheria</taxon>
        <taxon>Laurasiatheria</taxon>
        <taxon>Chiroptera</taxon>
        <taxon>Yangochiroptera</taxon>
        <taxon>Vespertilionidae</taxon>
        <taxon>Pipistrellus</taxon>
    </lineage>
</organism>
<dbReference type="EMBL" id="JACAGB010000018">
    <property type="protein sequence ID" value="KAF6316192.1"/>
    <property type="molecule type" value="Genomic_DNA"/>
</dbReference>
<gene>
    <name evidence="2" type="ORF">mPipKuh1_008703</name>
</gene>
<evidence type="ECO:0000313" key="2">
    <source>
        <dbReference type="EMBL" id="KAF6316192.1"/>
    </source>
</evidence>
<comment type="caution">
    <text evidence="2">The sequence shown here is derived from an EMBL/GenBank/DDBJ whole genome shotgun (WGS) entry which is preliminary data.</text>
</comment>
<name>A0A7J7UTT7_PIPKU</name>
<evidence type="ECO:0000256" key="1">
    <source>
        <dbReference type="SAM" id="Phobius"/>
    </source>
</evidence>
<keyword evidence="1" id="KW-1133">Transmembrane helix</keyword>